<evidence type="ECO:0000259" key="1">
    <source>
        <dbReference type="Pfam" id="PF14780"/>
    </source>
</evidence>
<dbReference type="PANTHER" id="PTHR34786:SF1">
    <property type="entry name" value="OS09G0504900 PROTEIN"/>
    <property type="match status" value="1"/>
</dbReference>
<proteinExistence type="predicted"/>
<name>A0AAV0CHS0_9ASTE</name>
<protein>
    <recommendedName>
        <fullName evidence="1">Nucleolus and neural progenitor protein-like N-terminal domain-containing protein</fullName>
    </recommendedName>
</protein>
<dbReference type="Proteomes" id="UP001152523">
    <property type="component" value="Unassembled WGS sequence"/>
</dbReference>
<sequence length="393" mass="44972">MSKLDPAPSMASDFETVDQRLQSFLGQLLSEFGILDRIVYKNKNQHRRCSYFQYLLKVRRDIRLLKSANPEEIFRSSFDVINGKRPKQKVQLLESLKRKKSDSSNKQTFLDRLLGLARLLSQMVEPILKAATQVSTLLARSFFMGFSMTVLALLARIRVLVQQMLLDVVCVFNHISSLSQKKQSVKLNREGFEVFREYYPVKQHSTCLECVWEKDKYKLIERKHESEVEFPERVIKEDECIESPKVKYQRLEIFLGDDEPGNVMAVPNEVSVDGSPFMNPNSERNNVVEMSLGSEDVHSEKNFNDDSNLASLEKKINVSRESRLSVPLKLKSETKKGVAFVSVKKPAPLLPSANDPGRSSQEMLNGNCSIRDQEEEDQYFTLLTGGNKNTSLF</sequence>
<organism evidence="2 3">
    <name type="scientific">Cuscuta epithymum</name>
    <dbReference type="NCBI Taxonomy" id="186058"/>
    <lineage>
        <taxon>Eukaryota</taxon>
        <taxon>Viridiplantae</taxon>
        <taxon>Streptophyta</taxon>
        <taxon>Embryophyta</taxon>
        <taxon>Tracheophyta</taxon>
        <taxon>Spermatophyta</taxon>
        <taxon>Magnoliopsida</taxon>
        <taxon>eudicotyledons</taxon>
        <taxon>Gunneridae</taxon>
        <taxon>Pentapetalae</taxon>
        <taxon>asterids</taxon>
        <taxon>lamiids</taxon>
        <taxon>Solanales</taxon>
        <taxon>Convolvulaceae</taxon>
        <taxon>Cuscuteae</taxon>
        <taxon>Cuscuta</taxon>
        <taxon>Cuscuta subgen. Cuscuta</taxon>
    </lineage>
</organism>
<dbReference type="EMBL" id="CAMAPF010000024">
    <property type="protein sequence ID" value="CAH9073399.1"/>
    <property type="molecule type" value="Genomic_DNA"/>
</dbReference>
<dbReference type="InterPro" id="IPR027951">
    <property type="entry name" value="Nepro_N"/>
</dbReference>
<keyword evidence="3" id="KW-1185">Reference proteome</keyword>
<feature type="domain" description="Nucleolus and neural progenitor protein-like N-terminal" evidence="1">
    <location>
        <begin position="14"/>
        <end position="174"/>
    </location>
</feature>
<dbReference type="PANTHER" id="PTHR34786">
    <property type="entry name" value="OS09G0504900 PROTEIN"/>
    <property type="match status" value="1"/>
</dbReference>
<evidence type="ECO:0000313" key="2">
    <source>
        <dbReference type="EMBL" id="CAH9073399.1"/>
    </source>
</evidence>
<accession>A0AAV0CHS0</accession>
<evidence type="ECO:0000313" key="3">
    <source>
        <dbReference type="Proteomes" id="UP001152523"/>
    </source>
</evidence>
<reference evidence="2" key="1">
    <citation type="submission" date="2022-07" db="EMBL/GenBank/DDBJ databases">
        <authorList>
            <person name="Macas J."/>
            <person name="Novak P."/>
            <person name="Neumann P."/>
        </authorList>
    </citation>
    <scope>NUCLEOTIDE SEQUENCE</scope>
</reference>
<gene>
    <name evidence="2" type="ORF">CEPIT_LOCUS4597</name>
</gene>
<dbReference type="AlphaFoldDB" id="A0AAV0CHS0"/>
<dbReference type="Pfam" id="PF14780">
    <property type="entry name" value="NEPRO_N"/>
    <property type="match status" value="1"/>
</dbReference>
<comment type="caution">
    <text evidence="2">The sequence shown here is derived from an EMBL/GenBank/DDBJ whole genome shotgun (WGS) entry which is preliminary data.</text>
</comment>